<evidence type="ECO:0000313" key="4">
    <source>
        <dbReference type="Proteomes" id="UP000245629"/>
    </source>
</evidence>
<organism evidence="3 4">
    <name type="scientific">Azospirillum thermophilum</name>
    <dbReference type="NCBI Taxonomy" id="2202148"/>
    <lineage>
        <taxon>Bacteria</taxon>
        <taxon>Pseudomonadati</taxon>
        <taxon>Pseudomonadota</taxon>
        <taxon>Alphaproteobacteria</taxon>
        <taxon>Rhodospirillales</taxon>
        <taxon>Azospirillaceae</taxon>
        <taxon>Azospirillum</taxon>
    </lineage>
</organism>
<dbReference type="CDD" id="cd18720">
    <property type="entry name" value="PIN_YqxD-like"/>
    <property type="match status" value="1"/>
</dbReference>
<reference evidence="4" key="1">
    <citation type="submission" date="2018-05" db="EMBL/GenBank/DDBJ databases">
        <title>Azospirillum thermophila sp. nov., a novel isolated from hot spring.</title>
        <authorList>
            <person name="Zhao Z."/>
        </authorList>
    </citation>
    <scope>NUCLEOTIDE SEQUENCE [LARGE SCALE GENOMIC DNA]</scope>
    <source>
        <strain evidence="4">CFH 70021</strain>
    </source>
</reference>
<dbReference type="KEGG" id="azz:DEW08_10585"/>
<proteinExistence type="inferred from homology"/>
<evidence type="ECO:0000256" key="2">
    <source>
        <dbReference type="HAMAP-Rule" id="MF_00489"/>
    </source>
</evidence>
<protein>
    <recommendedName>
        <fullName evidence="2">UPF0178 protein DEW08_10585</fullName>
    </recommendedName>
</protein>
<name>A0A2S2CQ87_9PROT</name>
<dbReference type="PANTHER" id="PTHR35146">
    <property type="entry name" value="UPF0178 PROTEIN YAII"/>
    <property type="match status" value="1"/>
</dbReference>
<accession>A0A2S2CQ87</accession>
<keyword evidence="4" id="KW-1185">Reference proteome</keyword>
<dbReference type="Proteomes" id="UP000245629">
    <property type="component" value="Chromosome 2"/>
</dbReference>
<dbReference type="AlphaFoldDB" id="A0A2S2CQ87"/>
<gene>
    <name evidence="3" type="ORF">DEW08_10585</name>
</gene>
<dbReference type="Pfam" id="PF02639">
    <property type="entry name" value="DUF188"/>
    <property type="match status" value="1"/>
</dbReference>
<dbReference type="HAMAP" id="MF_00489">
    <property type="entry name" value="UPF0178"/>
    <property type="match status" value="1"/>
</dbReference>
<dbReference type="PANTHER" id="PTHR35146:SF1">
    <property type="entry name" value="UPF0178 PROTEIN YAII"/>
    <property type="match status" value="1"/>
</dbReference>
<dbReference type="OrthoDB" id="9798918at2"/>
<comment type="similarity">
    <text evidence="1 2">Belongs to the UPF0178 family.</text>
</comment>
<dbReference type="InterPro" id="IPR003791">
    <property type="entry name" value="UPF0178"/>
</dbReference>
<evidence type="ECO:0000256" key="1">
    <source>
        <dbReference type="ARBA" id="ARBA00008522"/>
    </source>
</evidence>
<sequence>MADIAINIYVDADACPVKPEIYKVAGRTGCTVLLVANSPLRLPTECRAELVVVGDGFDAADNWIAERAGPTDVVVTADIPLADRCVKRGAVVIGPTGRPFTGDNIGQALASRALMQDLRDMGVAGGGNAPMSQRDRSQFLQTLDQAVQALKAGRRPKFR</sequence>
<evidence type="ECO:0000313" key="3">
    <source>
        <dbReference type="EMBL" id="AWK86628.1"/>
    </source>
</evidence>
<dbReference type="EMBL" id="CP029353">
    <property type="protein sequence ID" value="AWK86628.1"/>
    <property type="molecule type" value="Genomic_DNA"/>
</dbReference>
<dbReference type="NCBIfam" id="NF001095">
    <property type="entry name" value="PRK00124.1"/>
    <property type="match status" value="1"/>
</dbReference>